<keyword evidence="3" id="KW-0969">Cilium</keyword>
<organism evidence="3">
    <name type="scientific">Magnetococcus massalia (strain MO-1)</name>
    <dbReference type="NCBI Taxonomy" id="451514"/>
    <lineage>
        <taxon>Bacteria</taxon>
        <taxon>Pseudomonadati</taxon>
        <taxon>Pseudomonadota</taxon>
        <taxon>Magnetococcia</taxon>
        <taxon>Magnetococcales</taxon>
        <taxon>Magnetococcaceae</taxon>
        <taxon>Magnetococcus</taxon>
    </lineage>
</organism>
<keyword evidence="3" id="KW-0966">Cell projection</keyword>
<keyword evidence="3" id="KW-0808">Transferase</keyword>
<dbReference type="InterPro" id="IPR029044">
    <property type="entry name" value="Nucleotide-diphossugar_trans"/>
</dbReference>
<name>A0A1S7LLV3_MAGMO</name>
<reference evidence="3" key="1">
    <citation type="submission" date="2015-04" db="EMBL/GenBank/DDBJ databases">
        <authorList>
            <person name="Syromyatnikov M.Y."/>
            <person name="Popov V.N."/>
        </authorList>
    </citation>
    <scope>NUCLEOTIDE SEQUENCE</scope>
    <source>
        <strain evidence="3">MO-1</strain>
    </source>
</reference>
<dbReference type="GO" id="GO:0016740">
    <property type="term" value="F:transferase activity"/>
    <property type="evidence" value="ECO:0007669"/>
    <property type="project" value="UniProtKB-KW"/>
</dbReference>
<gene>
    <name evidence="3" type="ORF">MAGMO_3255</name>
</gene>
<comment type="similarity">
    <text evidence="1">Belongs to the glycosyltransferase 2 family. WaaE/KdtX subfamily.</text>
</comment>
<dbReference type="AlphaFoldDB" id="A0A1S7LLV3"/>
<dbReference type="SUPFAM" id="SSF48452">
    <property type="entry name" value="TPR-like"/>
    <property type="match status" value="1"/>
</dbReference>
<sequence>MISHCPAGLSVIMIGQNEAHILCQTLPPLQKLADEIIYVDTGSTDESCAIAQAHGAKLFHHTWQHNFSLAKNQAIEQARFRWLLSVDCDEELVLDAVAKPLVAEIIEDTEHPAFKLTIDNIGSNGQLAQRMEAYRLFQNSPKIRFHNPVHESIGDSLMTHWPTFKVPSRRLRLLHHGYSDGERNRHKIVRNLDLLSRWVEHHPNNPYALYKLGSNLHHLGRTREGLAYLERSVHILMQDPKRGTHAYYLELLSSYADCLNRCGRTQEAAHLQQQLDNLSGQ</sequence>
<proteinExistence type="inferred from homology"/>
<feature type="domain" description="Glycosyltransferase 2-like" evidence="2">
    <location>
        <begin position="10"/>
        <end position="133"/>
    </location>
</feature>
<dbReference type="CDD" id="cd02511">
    <property type="entry name" value="Beta4Glucosyltransferase"/>
    <property type="match status" value="1"/>
</dbReference>
<dbReference type="Gene3D" id="3.90.550.10">
    <property type="entry name" value="Spore Coat Polysaccharide Biosynthesis Protein SpsA, Chain A"/>
    <property type="match status" value="1"/>
</dbReference>
<dbReference type="PANTHER" id="PTHR43630:SF2">
    <property type="entry name" value="GLYCOSYLTRANSFERASE"/>
    <property type="match status" value="1"/>
</dbReference>
<evidence type="ECO:0000313" key="3">
    <source>
        <dbReference type="EMBL" id="CRH07393.1"/>
    </source>
</evidence>
<dbReference type="InterPro" id="IPR011990">
    <property type="entry name" value="TPR-like_helical_dom_sf"/>
</dbReference>
<accession>A0A1S7LLV3</accession>
<dbReference type="Pfam" id="PF00535">
    <property type="entry name" value="Glycos_transf_2"/>
    <property type="match status" value="1"/>
</dbReference>
<dbReference type="Gene3D" id="1.25.40.10">
    <property type="entry name" value="Tetratricopeptide repeat domain"/>
    <property type="match status" value="1"/>
</dbReference>
<dbReference type="PANTHER" id="PTHR43630">
    <property type="entry name" value="POLY-BETA-1,6-N-ACETYL-D-GLUCOSAMINE SYNTHASE"/>
    <property type="match status" value="1"/>
</dbReference>
<dbReference type="InterPro" id="IPR001173">
    <property type="entry name" value="Glyco_trans_2-like"/>
</dbReference>
<dbReference type="SUPFAM" id="SSF53448">
    <property type="entry name" value="Nucleotide-diphospho-sugar transferases"/>
    <property type="match status" value="1"/>
</dbReference>
<protein>
    <submittedName>
        <fullName evidence="3">Putative GT2: distantly related to flagellin b-O-N-acetylglucaminyltransferase</fullName>
    </submittedName>
</protein>
<evidence type="ECO:0000256" key="1">
    <source>
        <dbReference type="ARBA" id="ARBA00038494"/>
    </source>
</evidence>
<dbReference type="EMBL" id="LO017727">
    <property type="protein sequence ID" value="CRH07393.1"/>
    <property type="molecule type" value="Genomic_DNA"/>
</dbReference>
<keyword evidence="3" id="KW-0282">Flagellum</keyword>
<evidence type="ECO:0000259" key="2">
    <source>
        <dbReference type="Pfam" id="PF00535"/>
    </source>
</evidence>